<dbReference type="EMBL" id="MU001806">
    <property type="protein sequence ID" value="KAF2797459.1"/>
    <property type="molecule type" value="Genomic_DNA"/>
</dbReference>
<keyword evidence="7" id="KW-1185">Reference proteome</keyword>
<evidence type="ECO:0000313" key="6">
    <source>
        <dbReference type="EMBL" id="KAF2797459.1"/>
    </source>
</evidence>
<sequence length="476" mass="54022">MWRLADDPQPLREFRNRAAAIEATRIAKGSHRLFSEYSEKKSVCVIDWDQSEPNGTVPGEVINIAGLAALPIPQVRILFAPRDTPIPERVFTLAELFTRYDVPSAFIAEGLNHVSQSFGIRVDSNGTEYVWFHFLCKDVEVSKDSGPRRIVDPANTFQDQANFTWTKSGFVLKIEDQSNNVPTQSHPSTNNSESSITLASGGKQVTLLCFGAPASLYSHLKRLKEIMSSNDLKSDPYILLDIVLEEMYMLMDNVGWVIGDIFGEIETRTLGNVSKLGIIGKEINFTGLHNLAKHTIYLRENCESALATLEGLYAHHTRVFGEHPTAQPGATRRSLEYRKTMFQSTQRRLESLDKRMTNILQLSFHLVAQRDSQSMKTIAVMTLIFMPLGTVAAIFGTQLIKLKDEEPYHMVLSRDFWLIWAIAVPLTILVVFIWRVWYRDAKARVIERSTGFEGWNNLMKRFERTPNGKNKEEHIA</sequence>
<evidence type="ECO:0000256" key="2">
    <source>
        <dbReference type="ARBA" id="ARBA00022692"/>
    </source>
</evidence>
<name>A0A6A6XM88_9PLEO</name>
<dbReference type="GO" id="GO:0000287">
    <property type="term" value="F:magnesium ion binding"/>
    <property type="evidence" value="ECO:0007669"/>
    <property type="project" value="TreeGrafter"/>
</dbReference>
<dbReference type="PANTHER" id="PTHR46494:SF1">
    <property type="entry name" value="CORA FAMILY METAL ION TRANSPORTER (EUROFUNG)"/>
    <property type="match status" value="1"/>
</dbReference>
<keyword evidence="4 5" id="KW-0472">Membrane</keyword>
<dbReference type="Gene3D" id="1.20.58.340">
    <property type="entry name" value="Magnesium transport protein CorA, transmembrane region"/>
    <property type="match status" value="1"/>
</dbReference>
<evidence type="ECO:0000256" key="5">
    <source>
        <dbReference type="SAM" id="Phobius"/>
    </source>
</evidence>
<comment type="subcellular location">
    <subcellularLocation>
        <location evidence="1">Cell membrane</location>
        <topology evidence="1">Multi-pass membrane protein</topology>
    </subcellularLocation>
</comment>
<evidence type="ECO:0000256" key="3">
    <source>
        <dbReference type="ARBA" id="ARBA00022989"/>
    </source>
</evidence>
<accession>A0A6A6XM88</accession>
<dbReference type="GO" id="GO:0005886">
    <property type="term" value="C:plasma membrane"/>
    <property type="evidence" value="ECO:0007669"/>
    <property type="project" value="UniProtKB-SubCell"/>
</dbReference>
<dbReference type="OrthoDB" id="1046782at2759"/>
<dbReference type="GO" id="GO:0015095">
    <property type="term" value="F:magnesium ion transmembrane transporter activity"/>
    <property type="evidence" value="ECO:0007669"/>
    <property type="project" value="TreeGrafter"/>
</dbReference>
<proteinExistence type="predicted"/>
<dbReference type="PANTHER" id="PTHR46494">
    <property type="entry name" value="CORA FAMILY METAL ION TRANSPORTER (EUROFUNG)"/>
    <property type="match status" value="1"/>
</dbReference>
<keyword evidence="2 5" id="KW-0812">Transmembrane</keyword>
<dbReference type="SUPFAM" id="SSF144083">
    <property type="entry name" value="Magnesium transport protein CorA, transmembrane region"/>
    <property type="match status" value="1"/>
</dbReference>
<keyword evidence="3 5" id="KW-1133">Transmembrane helix</keyword>
<dbReference type="InterPro" id="IPR002523">
    <property type="entry name" value="MgTranspt_CorA/ZnTranspt_ZntB"/>
</dbReference>
<dbReference type="Proteomes" id="UP000799757">
    <property type="component" value="Unassembled WGS sequence"/>
</dbReference>
<organism evidence="6 7">
    <name type="scientific">Melanomma pulvis-pyrius CBS 109.77</name>
    <dbReference type="NCBI Taxonomy" id="1314802"/>
    <lineage>
        <taxon>Eukaryota</taxon>
        <taxon>Fungi</taxon>
        <taxon>Dikarya</taxon>
        <taxon>Ascomycota</taxon>
        <taxon>Pezizomycotina</taxon>
        <taxon>Dothideomycetes</taxon>
        <taxon>Pleosporomycetidae</taxon>
        <taxon>Pleosporales</taxon>
        <taxon>Melanommataceae</taxon>
        <taxon>Melanomma</taxon>
    </lineage>
</organism>
<dbReference type="InterPro" id="IPR045863">
    <property type="entry name" value="CorA_TM1_TM2"/>
</dbReference>
<evidence type="ECO:0000256" key="1">
    <source>
        <dbReference type="ARBA" id="ARBA00004651"/>
    </source>
</evidence>
<protein>
    <recommendedName>
        <fullName evidence="8">Cora-domain-containing protein</fullName>
    </recommendedName>
</protein>
<evidence type="ECO:0008006" key="8">
    <source>
        <dbReference type="Google" id="ProtNLM"/>
    </source>
</evidence>
<evidence type="ECO:0000256" key="4">
    <source>
        <dbReference type="ARBA" id="ARBA00023136"/>
    </source>
</evidence>
<dbReference type="AlphaFoldDB" id="A0A6A6XM88"/>
<evidence type="ECO:0000313" key="7">
    <source>
        <dbReference type="Proteomes" id="UP000799757"/>
    </source>
</evidence>
<gene>
    <name evidence="6" type="ORF">K505DRAFT_415061</name>
</gene>
<dbReference type="Pfam" id="PF01544">
    <property type="entry name" value="CorA"/>
    <property type="match status" value="1"/>
</dbReference>
<feature type="transmembrane region" description="Helical" evidence="5">
    <location>
        <begin position="378"/>
        <end position="397"/>
    </location>
</feature>
<feature type="transmembrane region" description="Helical" evidence="5">
    <location>
        <begin position="417"/>
        <end position="438"/>
    </location>
</feature>
<dbReference type="GO" id="GO:0050897">
    <property type="term" value="F:cobalt ion binding"/>
    <property type="evidence" value="ECO:0007669"/>
    <property type="project" value="TreeGrafter"/>
</dbReference>
<reference evidence="6" key="1">
    <citation type="journal article" date="2020" name="Stud. Mycol.">
        <title>101 Dothideomycetes genomes: a test case for predicting lifestyles and emergence of pathogens.</title>
        <authorList>
            <person name="Haridas S."/>
            <person name="Albert R."/>
            <person name="Binder M."/>
            <person name="Bloem J."/>
            <person name="Labutti K."/>
            <person name="Salamov A."/>
            <person name="Andreopoulos B."/>
            <person name="Baker S."/>
            <person name="Barry K."/>
            <person name="Bills G."/>
            <person name="Bluhm B."/>
            <person name="Cannon C."/>
            <person name="Castanera R."/>
            <person name="Culley D."/>
            <person name="Daum C."/>
            <person name="Ezra D."/>
            <person name="Gonzalez J."/>
            <person name="Henrissat B."/>
            <person name="Kuo A."/>
            <person name="Liang C."/>
            <person name="Lipzen A."/>
            <person name="Lutzoni F."/>
            <person name="Magnuson J."/>
            <person name="Mondo S."/>
            <person name="Nolan M."/>
            <person name="Ohm R."/>
            <person name="Pangilinan J."/>
            <person name="Park H.-J."/>
            <person name="Ramirez L."/>
            <person name="Alfaro M."/>
            <person name="Sun H."/>
            <person name="Tritt A."/>
            <person name="Yoshinaga Y."/>
            <person name="Zwiers L.-H."/>
            <person name="Turgeon B."/>
            <person name="Goodwin S."/>
            <person name="Spatafora J."/>
            <person name="Crous P."/>
            <person name="Grigoriev I."/>
        </authorList>
    </citation>
    <scope>NUCLEOTIDE SEQUENCE</scope>
    <source>
        <strain evidence="6">CBS 109.77</strain>
    </source>
</reference>
<dbReference type="GO" id="GO:0015087">
    <property type="term" value="F:cobalt ion transmembrane transporter activity"/>
    <property type="evidence" value="ECO:0007669"/>
    <property type="project" value="TreeGrafter"/>
</dbReference>